<name>L0B0X8_THEEQ</name>
<gene>
    <name evidence="1" type="ORF">BEWA_005810</name>
</gene>
<dbReference type="RefSeq" id="XP_004830839.1">
    <property type="nucleotide sequence ID" value="XM_004830782.1"/>
</dbReference>
<evidence type="ECO:0000313" key="1">
    <source>
        <dbReference type="EMBL" id="AFZ81173.1"/>
    </source>
</evidence>
<dbReference type="VEuPathDB" id="PiroplasmaDB:BEWA_005810"/>
<dbReference type="PANTHER" id="PTHR15615:SF108">
    <property type="entry name" value="PROTEIN CNPPD1"/>
    <property type="match status" value="1"/>
</dbReference>
<dbReference type="STRING" id="1537102.L0B0X8"/>
<proteinExistence type="predicted"/>
<dbReference type="InterPro" id="IPR013922">
    <property type="entry name" value="Cyclin_PHO80-like"/>
</dbReference>
<dbReference type="Pfam" id="PF08613">
    <property type="entry name" value="Cyclin"/>
    <property type="match status" value="1"/>
</dbReference>
<evidence type="ECO:0000313" key="2">
    <source>
        <dbReference type="Proteomes" id="UP000031512"/>
    </source>
</evidence>
<sequence length="382" mass="42872">MRWNLSNGPETVGARGNMDECIASAAGEGFIKTLGAYLTKIVEESAPTIKCIISTFNSVNAPPVSDYLARIARYVHCSNECFVLALVYIDRIVKYHKDFTVSVVNIHRLLITAIMLAAKFSDDVYYSNSFYAQVGGIKVSEINVLEAQFLMLINYQLYVNATDYENCRRGVEISSARPYLSIAHPFSPIPTGPFQSQAHASVYSQDSLRSCSIRPGNTGARVVSHARPPVHKDRVVRKGVAFGASSVRNGDYAGSMRNVEPMRYNGYLHNGTDYNNYFPYPHAVNGYDSLNTFYYRSDSSMTSSTVASSGDYFDYSFGYDCHSNLCRSIRSKFDECEAFVNALESRYRDNLKRKCSPSVGNWNLQQQHLNLVQCSKVKRNTW</sequence>
<dbReference type="GO" id="GO:0019901">
    <property type="term" value="F:protein kinase binding"/>
    <property type="evidence" value="ECO:0007669"/>
    <property type="project" value="InterPro"/>
</dbReference>
<dbReference type="CDD" id="cd20558">
    <property type="entry name" value="CYCLIN_ScPCL7-like"/>
    <property type="match status" value="1"/>
</dbReference>
<dbReference type="GeneID" id="15805509"/>
<dbReference type="EMBL" id="CP001670">
    <property type="protein sequence ID" value="AFZ81173.1"/>
    <property type="molecule type" value="Genomic_DNA"/>
</dbReference>
<dbReference type="Proteomes" id="UP000031512">
    <property type="component" value="Chromosome 3"/>
</dbReference>
<reference evidence="1 2" key="1">
    <citation type="journal article" date="2012" name="BMC Genomics">
        <title>Comparative genomic analysis and phylogenetic position of Theileria equi.</title>
        <authorList>
            <person name="Kappmeyer L.S."/>
            <person name="Thiagarajan M."/>
            <person name="Herndon D.R."/>
            <person name="Ramsay J.D."/>
            <person name="Caler E."/>
            <person name="Djikeng A."/>
            <person name="Gillespie J.J."/>
            <person name="Lau A.O."/>
            <person name="Roalson E.H."/>
            <person name="Silva J.C."/>
            <person name="Silva M.G."/>
            <person name="Suarez C.E."/>
            <person name="Ueti M.W."/>
            <person name="Nene V.M."/>
            <person name="Mealey R.H."/>
            <person name="Knowles D.P."/>
            <person name="Brayton K.A."/>
        </authorList>
    </citation>
    <scope>NUCLEOTIDE SEQUENCE [LARGE SCALE GENOMIC DNA]</scope>
    <source>
        <strain evidence="1 2">WA</strain>
    </source>
</reference>
<dbReference type="KEGG" id="beq:BEWA_005810"/>
<protein>
    <submittedName>
        <fullName evidence="1">Cyclin domain-containing protein</fullName>
    </submittedName>
</protein>
<dbReference type="eggNOG" id="KOG1674">
    <property type="taxonomic scope" value="Eukaryota"/>
</dbReference>
<dbReference type="InterPro" id="IPR036915">
    <property type="entry name" value="Cyclin-like_sf"/>
</dbReference>
<accession>L0B0X8</accession>
<dbReference type="PANTHER" id="PTHR15615">
    <property type="match status" value="1"/>
</dbReference>
<organism evidence="1 2">
    <name type="scientific">Theileria equi strain WA</name>
    <dbReference type="NCBI Taxonomy" id="1537102"/>
    <lineage>
        <taxon>Eukaryota</taxon>
        <taxon>Sar</taxon>
        <taxon>Alveolata</taxon>
        <taxon>Apicomplexa</taxon>
        <taxon>Aconoidasida</taxon>
        <taxon>Piroplasmida</taxon>
        <taxon>Theileriidae</taxon>
        <taxon>Theileria</taxon>
    </lineage>
</organism>
<keyword evidence="2" id="KW-1185">Reference proteome</keyword>
<dbReference type="AlphaFoldDB" id="L0B0X8"/>
<dbReference type="Gene3D" id="1.10.472.10">
    <property type="entry name" value="Cyclin-like"/>
    <property type="match status" value="1"/>
</dbReference>
<dbReference type="SUPFAM" id="SSF47954">
    <property type="entry name" value="Cyclin-like"/>
    <property type="match status" value="1"/>
</dbReference>
<dbReference type="OrthoDB" id="337735at2759"/>